<gene>
    <name evidence="2" type="ORF">JYK14_25600</name>
</gene>
<evidence type="ECO:0000313" key="3">
    <source>
        <dbReference type="Proteomes" id="UP001523392"/>
    </source>
</evidence>
<name>A0ABT1DC57_9PROT</name>
<sequence>AQRQASRHVATRTAAPVQRSAMRGQVGVARDARAASASTAAPRRGLLMGRAQAQTVRWMSGLPAPALVQAQECPDGTMATLARGHDDIVRCVPF</sequence>
<dbReference type="Proteomes" id="UP001523392">
    <property type="component" value="Unassembled WGS sequence"/>
</dbReference>
<feature type="compositionally biased region" description="Basic residues" evidence="1">
    <location>
        <begin position="1"/>
        <end position="10"/>
    </location>
</feature>
<evidence type="ECO:0000313" key="2">
    <source>
        <dbReference type="EMBL" id="MCO6419514.1"/>
    </source>
</evidence>
<feature type="region of interest" description="Disordered" evidence="1">
    <location>
        <begin position="1"/>
        <end position="40"/>
    </location>
</feature>
<evidence type="ECO:0000256" key="1">
    <source>
        <dbReference type="SAM" id="MobiDB-lite"/>
    </source>
</evidence>
<accession>A0ABT1DC57</accession>
<feature type="non-terminal residue" evidence="2">
    <location>
        <position position="1"/>
    </location>
</feature>
<reference evidence="2 3" key="1">
    <citation type="submission" date="2021-12" db="EMBL/GenBank/DDBJ databases">
        <title>Siccirubricoccus leaddurans sp. nov., a high concentration Zn2+ tolerance bacterium.</title>
        <authorList>
            <person name="Cao Y."/>
        </authorList>
    </citation>
    <scope>NUCLEOTIDE SEQUENCE [LARGE SCALE GENOMIC DNA]</scope>
    <source>
        <strain evidence="2 3">KC 17139</strain>
    </source>
</reference>
<protein>
    <submittedName>
        <fullName evidence="2">Uncharacterized protein</fullName>
    </submittedName>
</protein>
<organism evidence="2 3">
    <name type="scientific">Siccirubricoccus soli</name>
    <dbReference type="NCBI Taxonomy" id="2899147"/>
    <lineage>
        <taxon>Bacteria</taxon>
        <taxon>Pseudomonadati</taxon>
        <taxon>Pseudomonadota</taxon>
        <taxon>Alphaproteobacteria</taxon>
        <taxon>Acetobacterales</taxon>
        <taxon>Roseomonadaceae</taxon>
        <taxon>Siccirubricoccus</taxon>
    </lineage>
</organism>
<proteinExistence type="predicted"/>
<comment type="caution">
    <text evidence="2">The sequence shown here is derived from an EMBL/GenBank/DDBJ whole genome shotgun (WGS) entry which is preliminary data.</text>
</comment>
<keyword evidence="3" id="KW-1185">Reference proteome</keyword>
<dbReference type="EMBL" id="JAFIRR010000198">
    <property type="protein sequence ID" value="MCO6419514.1"/>
    <property type="molecule type" value="Genomic_DNA"/>
</dbReference>